<keyword evidence="1" id="KW-0472">Membrane</keyword>
<reference evidence="2" key="2">
    <citation type="submission" date="2025-08" db="UniProtKB">
        <authorList>
            <consortium name="Ensembl"/>
        </authorList>
    </citation>
    <scope>IDENTIFICATION</scope>
</reference>
<dbReference type="HOGENOM" id="CLU_2670372_0_0_1"/>
<keyword evidence="3" id="KW-1185">Reference proteome</keyword>
<dbReference type="Ensembl" id="ENSCSAVT00000001728.1">
    <property type="protein sequence ID" value="ENSCSAVP00000001700.1"/>
    <property type="gene ID" value="ENSCSAVG00000000981.1"/>
</dbReference>
<keyword evidence="1" id="KW-0812">Transmembrane</keyword>
<evidence type="ECO:0000313" key="2">
    <source>
        <dbReference type="Ensembl" id="ENSCSAVP00000001700.1"/>
    </source>
</evidence>
<name>H2Y8Q2_CIOSA</name>
<organism evidence="2 3">
    <name type="scientific">Ciona savignyi</name>
    <name type="common">Pacific transparent sea squirt</name>
    <dbReference type="NCBI Taxonomy" id="51511"/>
    <lineage>
        <taxon>Eukaryota</taxon>
        <taxon>Metazoa</taxon>
        <taxon>Chordata</taxon>
        <taxon>Tunicata</taxon>
        <taxon>Ascidiacea</taxon>
        <taxon>Phlebobranchia</taxon>
        <taxon>Cionidae</taxon>
        <taxon>Ciona</taxon>
    </lineage>
</organism>
<proteinExistence type="predicted"/>
<feature type="transmembrane region" description="Helical" evidence="1">
    <location>
        <begin position="20"/>
        <end position="43"/>
    </location>
</feature>
<accession>H2Y8Q2</accession>
<protein>
    <submittedName>
        <fullName evidence="2">Uncharacterized protein</fullName>
    </submittedName>
</protein>
<sequence length="75" mass="8749">MFLVLRESALKEVIKKSLKLHVALSFLHWSLLEYFVCNFLFLFNLSRYKPPCNQIITNETDVSSMLRSLCFTSSS</sequence>
<evidence type="ECO:0000256" key="1">
    <source>
        <dbReference type="SAM" id="Phobius"/>
    </source>
</evidence>
<dbReference type="AlphaFoldDB" id="H2Y8Q2"/>
<keyword evidence="1" id="KW-1133">Transmembrane helix</keyword>
<dbReference type="InParanoid" id="H2Y8Q2"/>
<reference evidence="3" key="1">
    <citation type="submission" date="2003-08" db="EMBL/GenBank/DDBJ databases">
        <authorList>
            <person name="Birren B."/>
            <person name="Nusbaum C."/>
            <person name="Abebe A."/>
            <person name="Abouelleil A."/>
            <person name="Adekoya E."/>
            <person name="Ait-zahra M."/>
            <person name="Allen N."/>
            <person name="Allen T."/>
            <person name="An P."/>
            <person name="Anderson M."/>
            <person name="Anderson S."/>
            <person name="Arachchi H."/>
            <person name="Armbruster J."/>
            <person name="Bachantsang P."/>
            <person name="Baldwin J."/>
            <person name="Barry A."/>
            <person name="Bayul T."/>
            <person name="Blitshsteyn B."/>
            <person name="Bloom T."/>
            <person name="Blye J."/>
            <person name="Boguslavskiy L."/>
            <person name="Borowsky M."/>
            <person name="Boukhgalter B."/>
            <person name="Brunache A."/>
            <person name="Butler J."/>
            <person name="Calixte N."/>
            <person name="Calvo S."/>
            <person name="Camarata J."/>
            <person name="Campo K."/>
            <person name="Chang J."/>
            <person name="Cheshatsang Y."/>
            <person name="Citroen M."/>
            <person name="Collymore A."/>
            <person name="Considine T."/>
            <person name="Cook A."/>
            <person name="Cooke P."/>
            <person name="Corum B."/>
            <person name="Cuomo C."/>
            <person name="David R."/>
            <person name="Dawoe T."/>
            <person name="Degray S."/>
            <person name="Dodge S."/>
            <person name="Dooley K."/>
            <person name="Dorje P."/>
            <person name="Dorjee K."/>
            <person name="Dorris L."/>
            <person name="Duffey N."/>
            <person name="Dupes A."/>
            <person name="Elkins T."/>
            <person name="Engels R."/>
            <person name="Erickson J."/>
            <person name="Farina A."/>
            <person name="Faro S."/>
            <person name="Ferreira P."/>
            <person name="Fischer H."/>
            <person name="Fitzgerald M."/>
            <person name="Foley K."/>
            <person name="Gage D."/>
            <person name="Galagan J."/>
            <person name="Gearin G."/>
            <person name="Gnerre S."/>
            <person name="Gnirke A."/>
            <person name="Goyette A."/>
            <person name="Graham J."/>
            <person name="Grandbois E."/>
            <person name="Gyaltsen K."/>
            <person name="Hafez N."/>
            <person name="Hagopian D."/>
            <person name="Hagos B."/>
            <person name="Hall J."/>
            <person name="Hatcher B."/>
            <person name="Heller A."/>
            <person name="Higgins H."/>
            <person name="Honan T."/>
            <person name="Horn A."/>
            <person name="Houde N."/>
            <person name="Hughes L."/>
            <person name="Hulme W."/>
            <person name="Husby E."/>
            <person name="Iliev I."/>
            <person name="Jaffe D."/>
            <person name="Jones C."/>
            <person name="Kamal M."/>
            <person name="Kamat A."/>
            <person name="Kamvysselis M."/>
            <person name="Karlsson E."/>
            <person name="Kells C."/>
            <person name="Kieu A."/>
            <person name="Kisner P."/>
            <person name="Kodira C."/>
            <person name="Kulbokas E."/>
            <person name="Labutti K."/>
            <person name="Lama D."/>
            <person name="Landers T."/>
            <person name="Leger J."/>
            <person name="Levine S."/>
            <person name="Lewis D."/>
            <person name="Lewis T."/>
            <person name="Lindblad-toh K."/>
            <person name="Liu X."/>
            <person name="Lokyitsang T."/>
            <person name="Lokyitsang Y."/>
            <person name="Lucien O."/>
            <person name="Lui A."/>
            <person name="Ma L.J."/>
            <person name="Mabbitt R."/>
            <person name="Macdonald J."/>
            <person name="Maclean C."/>
            <person name="Major J."/>
            <person name="Manning J."/>
            <person name="Marabella R."/>
            <person name="Maru K."/>
            <person name="Matthews C."/>
            <person name="Mauceli E."/>
            <person name="Mccarthy M."/>
            <person name="Mcdonough S."/>
            <person name="Mcghee T."/>
            <person name="Meldrim J."/>
            <person name="Meneus L."/>
            <person name="Mesirov J."/>
            <person name="Mihalev A."/>
            <person name="Mihova T."/>
            <person name="Mikkelsen T."/>
            <person name="Mlenga V."/>
            <person name="Moru K."/>
            <person name="Mozes J."/>
            <person name="Mulrain L."/>
            <person name="Munson G."/>
            <person name="Naylor J."/>
            <person name="Newes C."/>
            <person name="Nguyen C."/>
            <person name="Nguyen N."/>
            <person name="Nguyen T."/>
            <person name="Nicol R."/>
            <person name="Nielsen C."/>
            <person name="Nizzari M."/>
            <person name="Norbu C."/>
            <person name="Norbu N."/>
            <person name="O'donnell P."/>
            <person name="Okoawo O."/>
            <person name="O'leary S."/>
            <person name="Omotosho B."/>
            <person name="O'neill K."/>
            <person name="Osman S."/>
            <person name="Parker S."/>
            <person name="Perrin D."/>
            <person name="Phunkhang P."/>
            <person name="Piqani B."/>
            <person name="Purcell S."/>
            <person name="Rachupka T."/>
            <person name="Ramasamy U."/>
            <person name="Rameau R."/>
            <person name="Ray V."/>
            <person name="Raymond C."/>
            <person name="Retta R."/>
            <person name="Richardson S."/>
            <person name="Rise C."/>
            <person name="Rodriguez J."/>
            <person name="Rogers J."/>
            <person name="Rogov P."/>
            <person name="Rutman M."/>
            <person name="Schupbach R."/>
            <person name="Seaman C."/>
            <person name="Settipalli S."/>
            <person name="Sharpe T."/>
            <person name="Sheridan J."/>
            <person name="Sherpa N."/>
            <person name="Shi J."/>
            <person name="Smirnov S."/>
            <person name="Smith C."/>
            <person name="Sougnez C."/>
            <person name="Spencer B."/>
            <person name="Stalker J."/>
            <person name="Stange-thomann N."/>
            <person name="Stavropoulos S."/>
            <person name="Stetson K."/>
            <person name="Stone C."/>
            <person name="Stone S."/>
            <person name="Stubbs M."/>
            <person name="Talamas J."/>
            <person name="Tchuinga P."/>
            <person name="Tenzing P."/>
            <person name="Tesfaye S."/>
            <person name="Theodore J."/>
            <person name="Thoulutsang Y."/>
            <person name="Topham K."/>
            <person name="Towey S."/>
            <person name="Tsamla T."/>
            <person name="Tsomo N."/>
            <person name="Vallee D."/>
            <person name="Vassiliev H."/>
            <person name="Venkataraman V."/>
            <person name="Vinson J."/>
            <person name="Vo A."/>
            <person name="Wade C."/>
            <person name="Wang S."/>
            <person name="Wangchuk T."/>
            <person name="Wangdi T."/>
            <person name="Whittaker C."/>
            <person name="Wilkinson J."/>
            <person name="Wu Y."/>
            <person name="Wyman D."/>
            <person name="Yadav S."/>
            <person name="Yang S."/>
            <person name="Yang X."/>
            <person name="Yeager S."/>
            <person name="Yee E."/>
            <person name="Young G."/>
            <person name="Zainoun J."/>
            <person name="Zembeck L."/>
            <person name="Zimmer A."/>
            <person name="Zody M."/>
            <person name="Lander E."/>
        </authorList>
    </citation>
    <scope>NUCLEOTIDE SEQUENCE [LARGE SCALE GENOMIC DNA]</scope>
</reference>
<dbReference type="Proteomes" id="UP000007875">
    <property type="component" value="Unassembled WGS sequence"/>
</dbReference>
<reference evidence="2" key="3">
    <citation type="submission" date="2025-09" db="UniProtKB">
        <authorList>
            <consortium name="Ensembl"/>
        </authorList>
    </citation>
    <scope>IDENTIFICATION</scope>
</reference>
<evidence type="ECO:0000313" key="3">
    <source>
        <dbReference type="Proteomes" id="UP000007875"/>
    </source>
</evidence>